<evidence type="ECO:0000256" key="1">
    <source>
        <dbReference type="SAM" id="Phobius"/>
    </source>
</evidence>
<comment type="caution">
    <text evidence="2">The sequence shown here is derived from an EMBL/GenBank/DDBJ whole genome shotgun (WGS) entry which is preliminary data.</text>
</comment>
<keyword evidence="1" id="KW-1133">Transmembrane helix</keyword>
<gene>
    <name evidence="2" type="ORF">CCO02nite_22050</name>
</gene>
<keyword evidence="3" id="KW-1185">Reference proteome</keyword>
<feature type="transmembrane region" description="Helical" evidence="1">
    <location>
        <begin position="26"/>
        <end position="50"/>
    </location>
</feature>
<evidence type="ECO:0000313" key="2">
    <source>
        <dbReference type="EMBL" id="GEL95547.1"/>
    </source>
</evidence>
<keyword evidence="1" id="KW-0472">Membrane</keyword>
<feature type="transmembrane region" description="Helical" evidence="1">
    <location>
        <begin position="108"/>
        <end position="130"/>
    </location>
</feature>
<reference evidence="2 3" key="1">
    <citation type="submission" date="2019-07" db="EMBL/GenBank/DDBJ databases">
        <title>Whole genome shotgun sequence of Cellulomonas composti NBRC 100758.</title>
        <authorList>
            <person name="Hosoyama A."/>
            <person name="Uohara A."/>
            <person name="Ohji S."/>
            <person name="Ichikawa N."/>
        </authorList>
    </citation>
    <scope>NUCLEOTIDE SEQUENCE [LARGE SCALE GENOMIC DNA]</scope>
    <source>
        <strain evidence="2 3">NBRC 100758</strain>
    </source>
</reference>
<dbReference type="EMBL" id="BJWG01000009">
    <property type="protein sequence ID" value="GEL95547.1"/>
    <property type="molecule type" value="Genomic_DNA"/>
</dbReference>
<dbReference type="AlphaFoldDB" id="A0A511JC26"/>
<keyword evidence="1" id="KW-0812">Transmembrane</keyword>
<accession>A0A511JC26</accession>
<sequence>MSAAPSGAGEGPPPARAAAPVDVRRALVLFVASGIALVGVLVLVGCWIVVGARAGETTQEGSACLAAVDAQEPGAKIAFELMPPRSTCTFYQSDDLLVTEVLADVPPALAWAALAAALGGGLTCIAMFVVPRLRR</sequence>
<proteinExistence type="predicted"/>
<evidence type="ECO:0000313" key="3">
    <source>
        <dbReference type="Proteomes" id="UP000321720"/>
    </source>
</evidence>
<protein>
    <submittedName>
        <fullName evidence="2">Uncharacterized protein</fullName>
    </submittedName>
</protein>
<name>A0A511JC26_9CELL</name>
<dbReference type="Proteomes" id="UP000321720">
    <property type="component" value="Unassembled WGS sequence"/>
</dbReference>
<organism evidence="2 3">
    <name type="scientific">Cellulomonas composti</name>
    <dbReference type="NCBI Taxonomy" id="266130"/>
    <lineage>
        <taxon>Bacteria</taxon>
        <taxon>Bacillati</taxon>
        <taxon>Actinomycetota</taxon>
        <taxon>Actinomycetes</taxon>
        <taxon>Micrococcales</taxon>
        <taxon>Cellulomonadaceae</taxon>
        <taxon>Cellulomonas</taxon>
    </lineage>
</organism>